<dbReference type="PROSITE" id="PS50943">
    <property type="entry name" value="HTH_CROC1"/>
    <property type="match status" value="1"/>
</dbReference>
<dbReference type="InterPro" id="IPR010982">
    <property type="entry name" value="Lambda_DNA-bd_dom_sf"/>
</dbReference>
<feature type="transmembrane region" description="Helical" evidence="1">
    <location>
        <begin position="81"/>
        <end position="99"/>
    </location>
</feature>
<dbReference type="Proteomes" id="UP000537141">
    <property type="component" value="Unassembled WGS sequence"/>
</dbReference>
<keyword evidence="4" id="KW-1185">Reference proteome</keyword>
<dbReference type="EMBL" id="JACHHU010000010">
    <property type="protein sequence ID" value="MBB6543072.1"/>
    <property type="molecule type" value="Genomic_DNA"/>
</dbReference>
<dbReference type="CDD" id="cd00093">
    <property type="entry name" value="HTH_XRE"/>
    <property type="match status" value="1"/>
</dbReference>
<comment type="caution">
    <text evidence="3">The sequence shown here is derived from an EMBL/GenBank/DDBJ whole genome shotgun (WGS) entry which is preliminary data.</text>
</comment>
<evidence type="ECO:0000313" key="3">
    <source>
        <dbReference type="EMBL" id="MBB6543072.1"/>
    </source>
</evidence>
<organism evidence="3 4">
    <name type="scientific">Thalassotalea piscium</name>
    <dbReference type="NCBI Taxonomy" id="1230533"/>
    <lineage>
        <taxon>Bacteria</taxon>
        <taxon>Pseudomonadati</taxon>
        <taxon>Pseudomonadota</taxon>
        <taxon>Gammaproteobacteria</taxon>
        <taxon>Alteromonadales</taxon>
        <taxon>Colwelliaceae</taxon>
        <taxon>Thalassotalea</taxon>
    </lineage>
</organism>
<dbReference type="Pfam" id="PF01381">
    <property type="entry name" value="HTH_3"/>
    <property type="match status" value="1"/>
</dbReference>
<gene>
    <name evidence="3" type="ORF">HNQ55_001579</name>
</gene>
<keyword evidence="1" id="KW-0812">Transmembrane</keyword>
<protein>
    <submittedName>
        <fullName evidence="3">Transcriptional regulator with XRE-family HTH domain</fullName>
    </submittedName>
</protein>
<keyword evidence="1" id="KW-1133">Transmembrane helix</keyword>
<evidence type="ECO:0000259" key="2">
    <source>
        <dbReference type="PROSITE" id="PS50943"/>
    </source>
</evidence>
<proteinExistence type="predicted"/>
<accession>A0A7X0NGJ8</accession>
<feature type="domain" description="HTH cro/C1-type" evidence="2">
    <location>
        <begin position="8"/>
        <end position="61"/>
    </location>
</feature>
<dbReference type="RefSeq" id="WP_184423880.1">
    <property type="nucleotide sequence ID" value="NZ_BAABLB010000049.1"/>
</dbReference>
<reference evidence="3 4" key="1">
    <citation type="submission" date="2020-08" db="EMBL/GenBank/DDBJ databases">
        <title>Genomic Encyclopedia of Type Strains, Phase IV (KMG-IV): sequencing the most valuable type-strain genomes for metagenomic binning, comparative biology and taxonomic classification.</title>
        <authorList>
            <person name="Goeker M."/>
        </authorList>
    </citation>
    <scope>NUCLEOTIDE SEQUENCE [LARGE SCALE GENOMIC DNA]</scope>
    <source>
        <strain evidence="3 4">DSM 26287</strain>
    </source>
</reference>
<name>A0A7X0NGJ8_9GAMM</name>
<dbReference type="GO" id="GO:0003677">
    <property type="term" value="F:DNA binding"/>
    <property type="evidence" value="ECO:0007669"/>
    <property type="project" value="InterPro"/>
</dbReference>
<keyword evidence="1" id="KW-0472">Membrane</keyword>
<dbReference type="AlphaFoldDB" id="A0A7X0NGJ8"/>
<evidence type="ECO:0000313" key="4">
    <source>
        <dbReference type="Proteomes" id="UP000537141"/>
    </source>
</evidence>
<dbReference type="InterPro" id="IPR001387">
    <property type="entry name" value="Cro/C1-type_HTH"/>
</dbReference>
<evidence type="ECO:0000256" key="1">
    <source>
        <dbReference type="SAM" id="Phobius"/>
    </source>
</evidence>
<sequence>MQLSTQKLKQVRGNKGWSQEVLAKASGLSLRTIQRIESEGNASAESALALASALEVSPNQLQSSENPIEVNWTRRKIMHRLIALIVVLSSIFTLFNLAATPLNYGNKVVFFFLVPM</sequence>
<dbReference type="Gene3D" id="1.10.260.40">
    <property type="entry name" value="lambda repressor-like DNA-binding domains"/>
    <property type="match status" value="1"/>
</dbReference>
<dbReference type="SUPFAM" id="SSF47413">
    <property type="entry name" value="lambda repressor-like DNA-binding domains"/>
    <property type="match status" value="1"/>
</dbReference>
<dbReference type="SMART" id="SM00530">
    <property type="entry name" value="HTH_XRE"/>
    <property type="match status" value="1"/>
</dbReference>